<keyword evidence="1" id="KW-0238">DNA-binding</keyword>
<evidence type="ECO:0000256" key="1">
    <source>
        <dbReference type="ARBA" id="ARBA00023125"/>
    </source>
</evidence>
<dbReference type="Gramene" id="PNW79715">
    <property type="protein sequence ID" value="PNW79715"/>
    <property type="gene ID" value="CHLRE_08g364200v5"/>
</dbReference>
<protein>
    <recommendedName>
        <fullName evidence="3">Cas12f1-like TNB domain-containing protein</fullName>
    </recommendedName>
</protein>
<evidence type="ECO:0000313" key="5">
    <source>
        <dbReference type="Proteomes" id="UP000006906"/>
    </source>
</evidence>
<feature type="compositionally biased region" description="Gly residues" evidence="2">
    <location>
        <begin position="164"/>
        <end position="179"/>
    </location>
</feature>
<feature type="compositionally biased region" description="Gly residues" evidence="2">
    <location>
        <begin position="137"/>
        <end position="151"/>
    </location>
</feature>
<feature type="domain" description="Cas12f1-like TNB" evidence="3">
    <location>
        <begin position="59"/>
        <end position="118"/>
    </location>
</feature>
<accession>A0A2K3DGQ7</accession>
<dbReference type="InParanoid" id="A0A2K3DGQ7"/>
<feature type="region of interest" description="Disordered" evidence="2">
    <location>
        <begin position="134"/>
        <end position="200"/>
    </location>
</feature>
<evidence type="ECO:0000259" key="3">
    <source>
        <dbReference type="Pfam" id="PF07282"/>
    </source>
</evidence>
<keyword evidence="5" id="KW-1185">Reference proteome</keyword>
<evidence type="ECO:0000313" key="4">
    <source>
        <dbReference type="EMBL" id="PNW79715.1"/>
    </source>
</evidence>
<name>A0A2K3DGQ7_CHLRE</name>
<reference evidence="4 5" key="1">
    <citation type="journal article" date="2007" name="Science">
        <title>The Chlamydomonas genome reveals the evolution of key animal and plant functions.</title>
        <authorList>
            <person name="Merchant S.S."/>
            <person name="Prochnik S.E."/>
            <person name="Vallon O."/>
            <person name="Harris E.H."/>
            <person name="Karpowicz S.J."/>
            <person name="Witman G.B."/>
            <person name="Terry A."/>
            <person name="Salamov A."/>
            <person name="Fritz-Laylin L.K."/>
            <person name="Marechal-Drouard L."/>
            <person name="Marshall W.F."/>
            <person name="Qu L.H."/>
            <person name="Nelson D.R."/>
            <person name="Sanderfoot A.A."/>
            <person name="Spalding M.H."/>
            <person name="Kapitonov V.V."/>
            <person name="Ren Q."/>
            <person name="Ferris P."/>
            <person name="Lindquist E."/>
            <person name="Shapiro H."/>
            <person name="Lucas S.M."/>
            <person name="Grimwood J."/>
            <person name="Schmutz J."/>
            <person name="Cardol P."/>
            <person name="Cerutti H."/>
            <person name="Chanfreau G."/>
            <person name="Chen C.L."/>
            <person name="Cognat V."/>
            <person name="Croft M.T."/>
            <person name="Dent R."/>
            <person name="Dutcher S."/>
            <person name="Fernandez E."/>
            <person name="Fukuzawa H."/>
            <person name="Gonzalez-Ballester D."/>
            <person name="Gonzalez-Halphen D."/>
            <person name="Hallmann A."/>
            <person name="Hanikenne M."/>
            <person name="Hippler M."/>
            <person name="Inwood W."/>
            <person name="Jabbari K."/>
            <person name="Kalanon M."/>
            <person name="Kuras R."/>
            <person name="Lefebvre P.A."/>
            <person name="Lemaire S.D."/>
            <person name="Lobanov A.V."/>
            <person name="Lohr M."/>
            <person name="Manuell A."/>
            <person name="Meier I."/>
            <person name="Mets L."/>
            <person name="Mittag M."/>
            <person name="Mittelmeier T."/>
            <person name="Moroney J.V."/>
            <person name="Moseley J."/>
            <person name="Napoli C."/>
            <person name="Nedelcu A.M."/>
            <person name="Niyogi K."/>
            <person name="Novoselov S.V."/>
            <person name="Paulsen I.T."/>
            <person name="Pazour G."/>
            <person name="Purton S."/>
            <person name="Ral J.P."/>
            <person name="Riano-Pachon D.M."/>
            <person name="Riekhof W."/>
            <person name="Rymarquis L."/>
            <person name="Schroda M."/>
            <person name="Stern D."/>
            <person name="Umen J."/>
            <person name="Willows R."/>
            <person name="Wilson N."/>
            <person name="Zimmer S.L."/>
            <person name="Allmer J."/>
            <person name="Balk J."/>
            <person name="Bisova K."/>
            <person name="Chen C.J."/>
            <person name="Elias M."/>
            <person name="Gendler K."/>
            <person name="Hauser C."/>
            <person name="Lamb M.R."/>
            <person name="Ledford H."/>
            <person name="Long J.C."/>
            <person name="Minagawa J."/>
            <person name="Page M.D."/>
            <person name="Pan J."/>
            <person name="Pootakham W."/>
            <person name="Roje S."/>
            <person name="Rose A."/>
            <person name="Stahlberg E."/>
            <person name="Terauchi A.M."/>
            <person name="Yang P."/>
            <person name="Ball S."/>
            <person name="Bowler C."/>
            <person name="Dieckmann C.L."/>
            <person name="Gladyshev V.N."/>
            <person name="Green P."/>
            <person name="Jorgensen R."/>
            <person name="Mayfield S."/>
            <person name="Mueller-Roeber B."/>
            <person name="Rajamani S."/>
            <person name="Sayre R.T."/>
            <person name="Brokstein P."/>
            <person name="Dubchak I."/>
            <person name="Goodstein D."/>
            <person name="Hornick L."/>
            <person name="Huang Y.W."/>
            <person name="Jhaveri J."/>
            <person name="Luo Y."/>
            <person name="Martinez D."/>
            <person name="Ngau W.C."/>
            <person name="Otillar B."/>
            <person name="Poliakov A."/>
            <person name="Porter A."/>
            <person name="Szajkowski L."/>
            <person name="Werner G."/>
            <person name="Zhou K."/>
            <person name="Grigoriev I.V."/>
            <person name="Rokhsar D.S."/>
            <person name="Grossman A.R."/>
        </authorList>
    </citation>
    <scope>NUCLEOTIDE SEQUENCE [LARGE SCALE GENOMIC DNA]</scope>
    <source>
        <strain evidence="5">CC-503</strain>
    </source>
</reference>
<dbReference type="EMBL" id="CM008969">
    <property type="protein sequence ID" value="PNW79715.1"/>
    <property type="molecule type" value="Genomic_DNA"/>
</dbReference>
<dbReference type="GeneID" id="66054332"/>
<dbReference type="InterPro" id="IPR010095">
    <property type="entry name" value="Cas12f1-like_TNB"/>
</dbReference>
<dbReference type="InterPro" id="IPR051399">
    <property type="entry name" value="RNA-guided_DNA_endo/Transpos"/>
</dbReference>
<gene>
    <name evidence="4" type="ORF">CHLRE_08g364200v5</name>
</gene>
<feature type="compositionally biased region" description="Gly residues" evidence="2">
    <location>
        <begin position="190"/>
        <end position="200"/>
    </location>
</feature>
<feature type="compositionally biased region" description="Low complexity" evidence="2">
    <location>
        <begin position="180"/>
        <end position="189"/>
    </location>
</feature>
<dbReference type="PANTHER" id="PTHR30405:SF11">
    <property type="entry name" value="RNA-GUIDED DNA ENDONUCLEASE RV2885C-RELATED"/>
    <property type="match status" value="1"/>
</dbReference>
<dbReference type="OrthoDB" id="2162989at2759"/>
<dbReference type="AlphaFoldDB" id="A0A2K3DGQ7"/>
<dbReference type="KEGG" id="cre:CHLRE_08g364200v5"/>
<evidence type="ECO:0000256" key="2">
    <source>
        <dbReference type="SAM" id="MobiDB-lite"/>
    </source>
</evidence>
<dbReference type="Pfam" id="PF07282">
    <property type="entry name" value="Cas12f1-like_TNB"/>
    <property type="match status" value="1"/>
</dbReference>
<sequence length="200" mass="20086">MAGTKAGTVLERTVQQLAGGRPKEEVIVGWSNADTGHGGCVSRSGRGPNRALLRLLVDKHAHLVVYVDEYYTSQVCAKCGQRCLQVVIPFGGSCARDVQVCQHCGTVWGREANSATNMRHALMEMLLGRARPAALRRGGGGGSHGGGGGPGPTSSSSGSSSSSSGGGSSSGTGPGGSGPGPSSCGVRVRSGGGEQGHVEE</sequence>
<dbReference type="RefSeq" id="XP_042921881.1">
    <property type="nucleotide sequence ID" value="XM_043064880.1"/>
</dbReference>
<organism evidence="4 5">
    <name type="scientific">Chlamydomonas reinhardtii</name>
    <name type="common">Chlamydomonas smithii</name>
    <dbReference type="NCBI Taxonomy" id="3055"/>
    <lineage>
        <taxon>Eukaryota</taxon>
        <taxon>Viridiplantae</taxon>
        <taxon>Chlorophyta</taxon>
        <taxon>core chlorophytes</taxon>
        <taxon>Chlorophyceae</taxon>
        <taxon>CS clade</taxon>
        <taxon>Chlamydomonadales</taxon>
        <taxon>Chlamydomonadaceae</taxon>
        <taxon>Chlamydomonas</taxon>
    </lineage>
</organism>
<feature type="compositionally biased region" description="Low complexity" evidence="2">
    <location>
        <begin position="152"/>
        <end position="163"/>
    </location>
</feature>
<dbReference type="GO" id="GO:0003677">
    <property type="term" value="F:DNA binding"/>
    <property type="evidence" value="ECO:0007669"/>
    <property type="project" value="UniProtKB-KW"/>
</dbReference>
<proteinExistence type="predicted"/>
<dbReference type="PANTHER" id="PTHR30405">
    <property type="entry name" value="TRANSPOSASE"/>
    <property type="match status" value="1"/>
</dbReference>
<dbReference type="Proteomes" id="UP000006906">
    <property type="component" value="Chromosome 8"/>
</dbReference>